<dbReference type="Pfam" id="PF07940">
    <property type="entry name" value="Hepar_II_III_C"/>
    <property type="match status" value="1"/>
</dbReference>
<dbReference type="InterPro" id="IPR012480">
    <property type="entry name" value="Hepar_II_III_C"/>
</dbReference>
<evidence type="ECO:0000313" key="3">
    <source>
        <dbReference type="EMBL" id="VAW12423.1"/>
    </source>
</evidence>
<comment type="subcellular location">
    <subcellularLocation>
        <location evidence="1">Cell envelope</location>
    </subcellularLocation>
</comment>
<dbReference type="Gene3D" id="2.70.98.70">
    <property type="match status" value="1"/>
</dbReference>
<dbReference type="SUPFAM" id="SSF48230">
    <property type="entry name" value="Chondroitin AC/alginate lyase"/>
    <property type="match status" value="1"/>
</dbReference>
<evidence type="ECO:0000256" key="1">
    <source>
        <dbReference type="ARBA" id="ARBA00004196"/>
    </source>
</evidence>
<accession>A0A3B0T8L1</accession>
<reference evidence="3" key="1">
    <citation type="submission" date="2018-06" db="EMBL/GenBank/DDBJ databases">
        <authorList>
            <person name="Zhirakovskaya E."/>
        </authorList>
    </citation>
    <scope>NUCLEOTIDE SEQUENCE</scope>
</reference>
<dbReference type="PANTHER" id="PTHR38045">
    <property type="entry name" value="CHROMOSOME 1, WHOLE GENOME SHOTGUN SEQUENCE"/>
    <property type="match status" value="1"/>
</dbReference>
<organism evidence="3">
    <name type="scientific">hydrothermal vent metagenome</name>
    <dbReference type="NCBI Taxonomy" id="652676"/>
    <lineage>
        <taxon>unclassified sequences</taxon>
        <taxon>metagenomes</taxon>
        <taxon>ecological metagenomes</taxon>
    </lineage>
</organism>
<dbReference type="GO" id="GO:0016829">
    <property type="term" value="F:lyase activity"/>
    <property type="evidence" value="ECO:0007669"/>
    <property type="project" value="InterPro"/>
</dbReference>
<dbReference type="GO" id="GO:0030313">
    <property type="term" value="C:cell envelope"/>
    <property type="evidence" value="ECO:0007669"/>
    <property type="project" value="UniProtKB-SubCell"/>
</dbReference>
<dbReference type="EMBL" id="UOEP01000002">
    <property type="protein sequence ID" value="VAW12423.1"/>
    <property type="molecule type" value="Genomic_DNA"/>
</dbReference>
<protein>
    <submittedName>
        <fullName evidence="3">Heparinase II/III family protein</fullName>
    </submittedName>
</protein>
<proteinExistence type="predicted"/>
<feature type="domain" description="Heparinase II/III-like C-terminal" evidence="2">
    <location>
        <begin position="418"/>
        <end position="566"/>
    </location>
</feature>
<evidence type="ECO:0000259" key="2">
    <source>
        <dbReference type="Pfam" id="PF07940"/>
    </source>
</evidence>
<dbReference type="Gene3D" id="1.50.10.100">
    <property type="entry name" value="Chondroitin AC/alginate lyase"/>
    <property type="match status" value="1"/>
</dbReference>
<gene>
    <name evidence="3" type="ORF">MNBD_BACTEROID01-230</name>
</gene>
<dbReference type="InterPro" id="IPR008929">
    <property type="entry name" value="Chondroitin_lyas"/>
</dbReference>
<dbReference type="AlphaFoldDB" id="A0A3B0T8L1"/>
<sequence length="632" mass="70099">MRTKINYRVVLLCFVLIVPIITTGNINNPSSKAAGIDIPKLQNPMSVEYLKKNLRRSMPRLVLNSTIERNLKKKLKTNPVVQNIYKAIQLNAVDIQQQPLLERIKIGRRLLSVSREMLYRMNILGMVYRIEKDPVVLNRINEEVVAVCDFSDWNPSHYLDVAEMSVAVAIALDWTAGKLPKSTIGLAKTSLIEKGIKPSYNKKGNTGWINGTNNWNQVCNAGMIAASIAIAEEDPELAAKTISRSLEGMPYALAEYGPDGVYPEGSTYWGYGTSFSVLAAAMLESAFGTDFGLANYPAFKESAIFRVLCNAPSGWYYNYSDCGDKRSKNGDITLAWFATKTGNKAFFEKERFLRPAKEMGKLPRYAGAGLVWISQYEEKGGQKMPAAWKGDGATPIVIFTGGGDGPHQYYFGGKGGSGSVNHGNMDGGSFVFELNGVRWVVDPGNQSYYELEKTGFDLWSRCQSCERWALLTKNNYGHSTITVNNQLHVVDGKATIIDFKPGNNPEATINMTPTFKGQLKSAERRFVKESPTSLLIDDRFELSENTKLITWQLMTTADVEIVEGGAILKKGGKTLKLENLSHPELTVSVVSLYPAPLKLDRQIEGLKRIEIRIPAWALESNKGEIKVRLSGE</sequence>
<dbReference type="PANTHER" id="PTHR38045:SF1">
    <property type="entry name" value="HEPARINASE II_III-LIKE PROTEIN"/>
    <property type="match status" value="1"/>
</dbReference>
<name>A0A3B0T8L1_9ZZZZ</name>